<dbReference type="Proteomes" id="UP000245507">
    <property type="component" value="Unassembled WGS sequence"/>
</dbReference>
<dbReference type="AlphaFoldDB" id="A0A316TA83"/>
<dbReference type="OrthoDB" id="3784203at2"/>
<evidence type="ECO:0000256" key="1">
    <source>
        <dbReference type="SAM" id="MobiDB-lite"/>
    </source>
</evidence>
<evidence type="ECO:0000313" key="2">
    <source>
        <dbReference type="EMBL" id="PWN01310.1"/>
    </source>
</evidence>
<protein>
    <submittedName>
        <fullName evidence="2">Uncharacterized protein</fullName>
    </submittedName>
</protein>
<proteinExistence type="predicted"/>
<keyword evidence="3" id="KW-1185">Reference proteome</keyword>
<dbReference type="EMBL" id="QGDD01000010">
    <property type="protein sequence ID" value="PWN01310.1"/>
    <property type="molecule type" value="Genomic_DNA"/>
</dbReference>
<organism evidence="2 3">
    <name type="scientific">Nocardioides silvaticus</name>
    <dbReference type="NCBI Taxonomy" id="2201891"/>
    <lineage>
        <taxon>Bacteria</taxon>
        <taxon>Bacillati</taxon>
        <taxon>Actinomycetota</taxon>
        <taxon>Actinomycetes</taxon>
        <taxon>Propionibacteriales</taxon>
        <taxon>Nocardioidaceae</taxon>
        <taxon>Nocardioides</taxon>
    </lineage>
</organism>
<feature type="compositionally biased region" description="Basic and acidic residues" evidence="1">
    <location>
        <begin position="17"/>
        <end position="30"/>
    </location>
</feature>
<reference evidence="2 3" key="1">
    <citation type="submission" date="2018-05" db="EMBL/GenBank/DDBJ databases">
        <title>Nocardioides silvaticus genome.</title>
        <authorList>
            <person name="Li C."/>
            <person name="Wang G."/>
        </authorList>
    </citation>
    <scope>NUCLEOTIDE SEQUENCE [LARGE SCALE GENOMIC DNA]</scope>
    <source>
        <strain evidence="2 3">CCTCC AB 2018079</strain>
    </source>
</reference>
<sequence>MPKSRKRRPKKQSRQPARRDLRPPTPEEKLGGLAPYIALTFDVDAAERRGDARGALDLIEQRLFGPDGELYWRPWRITRLSQMANFGPWLPRWATSRWLLEQALQDLPSSRHPGVATAFATVAAVLGGLDGVPRPDGEDPHIKVMDHDWMFRQCLLYEYGGLASYLRRAAPDLVVGADHIHDWVRAPMGGFRYEARSPSTTTWVDLATDERVEIANIGSAAMLVEGEHAIGRMVPIENGRMFETMPLGVPEAVARAVAAAPTDWIDILKDARARGEEVETGGFRFGFLTDVRMEIAAITLYDDLDLLDKYEQRVDAFIDTVRRAFRQQPTDDPEVIDVWACIAAEILNWNVFATLARKPRPGQEELFAQLGKVLAEPAARFCRDLSVVAREAA</sequence>
<evidence type="ECO:0000313" key="3">
    <source>
        <dbReference type="Proteomes" id="UP000245507"/>
    </source>
</evidence>
<gene>
    <name evidence="2" type="ORF">DJ010_19315</name>
</gene>
<feature type="region of interest" description="Disordered" evidence="1">
    <location>
        <begin position="1"/>
        <end position="30"/>
    </location>
</feature>
<comment type="caution">
    <text evidence="2">The sequence shown here is derived from an EMBL/GenBank/DDBJ whole genome shotgun (WGS) entry which is preliminary data.</text>
</comment>
<dbReference type="RefSeq" id="WP_109696838.1">
    <property type="nucleotide sequence ID" value="NZ_QGDD01000010.1"/>
</dbReference>
<name>A0A316TA83_9ACTN</name>
<feature type="compositionally biased region" description="Basic residues" evidence="1">
    <location>
        <begin position="1"/>
        <end position="13"/>
    </location>
</feature>
<accession>A0A316TA83</accession>